<name>A0A7X4H2J0_9BURK</name>
<organism evidence="4 5">
    <name type="scientific">Duganella margarita</name>
    <dbReference type="NCBI Taxonomy" id="2692170"/>
    <lineage>
        <taxon>Bacteria</taxon>
        <taxon>Pseudomonadati</taxon>
        <taxon>Pseudomonadota</taxon>
        <taxon>Betaproteobacteria</taxon>
        <taxon>Burkholderiales</taxon>
        <taxon>Oxalobacteraceae</taxon>
        <taxon>Telluria group</taxon>
        <taxon>Duganella</taxon>
    </lineage>
</organism>
<dbReference type="GO" id="GO:0005524">
    <property type="term" value="F:ATP binding"/>
    <property type="evidence" value="ECO:0007669"/>
    <property type="project" value="UniProtKB-KW"/>
</dbReference>
<dbReference type="InterPro" id="IPR050445">
    <property type="entry name" value="Bact_polysacc_biosynth/exp"/>
</dbReference>
<keyword evidence="4" id="KW-0808">Transferase</keyword>
<dbReference type="Gene3D" id="3.40.50.300">
    <property type="entry name" value="P-loop containing nucleotide triphosphate hydrolases"/>
    <property type="match status" value="1"/>
</dbReference>
<keyword evidence="1" id="KW-0547">Nucleotide-binding</keyword>
<dbReference type="InterPro" id="IPR017479">
    <property type="entry name" value="Tyr_kinase_chain_length_EpsG"/>
</dbReference>
<evidence type="ECO:0000313" key="5">
    <source>
        <dbReference type="Proteomes" id="UP000469734"/>
    </source>
</evidence>
<comment type="caution">
    <text evidence="4">The sequence shown here is derived from an EMBL/GenBank/DDBJ whole genome shotgun (WGS) entry which is preliminary data.</text>
</comment>
<evidence type="ECO:0000256" key="2">
    <source>
        <dbReference type="ARBA" id="ARBA00022840"/>
    </source>
</evidence>
<accession>A0A7X4H2J0</accession>
<dbReference type="InterPro" id="IPR027417">
    <property type="entry name" value="P-loop_NTPase"/>
</dbReference>
<proteinExistence type="predicted"/>
<dbReference type="InterPro" id="IPR037257">
    <property type="entry name" value="T2SS_E_N_sf"/>
</dbReference>
<keyword evidence="4" id="KW-0418">Kinase</keyword>
<evidence type="ECO:0000313" key="4">
    <source>
        <dbReference type="EMBL" id="MYM74148.1"/>
    </source>
</evidence>
<sequence>METTMNPTALSTATPAATESTVPARSGRDSSIGGLLLESGKITPENAERVLRTQKELGIRFGEAAIRLGLITEEDIQQVLARQFDYAYLQRGTGNFSEKLIAAYQPFGPQVETLRAIRSQLMLRWFARGRKSLAIVSISPDDGASLFAANLAVVFSQLGEQTLLVDANLRAPKQQEMFGLQSRQGLSDLLAGRVGLDAIEKIPSFVDLSVLSAGTLPPNPQEMLSRNSFVALSEQLSTGYDVVLYDVAAAAHGADAMAVAARVGGVVLVVRNNQTALDDVAAFTDQLINNGVEVIGTVLNDL</sequence>
<dbReference type="AlphaFoldDB" id="A0A7X4H2J0"/>
<dbReference type="InterPro" id="IPR005702">
    <property type="entry name" value="Wzc-like_C"/>
</dbReference>
<dbReference type="NCBIfam" id="TIGR01007">
    <property type="entry name" value="eps_fam"/>
    <property type="match status" value="1"/>
</dbReference>
<dbReference type="EMBL" id="WWCR01000020">
    <property type="protein sequence ID" value="MYM74148.1"/>
    <property type="molecule type" value="Genomic_DNA"/>
</dbReference>
<dbReference type="GO" id="GO:0005886">
    <property type="term" value="C:plasma membrane"/>
    <property type="evidence" value="ECO:0007669"/>
    <property type="project" value="TreeGrafter"/>
</dbReference>
<feature type="region of interest" description="Disordered" evidence="3">
    <location>
        <begin position="1"/>
        <end position="32"/>
    </location>
</feature>
<evidence type="ECO:0000256" key="1">
    <source>
        <dbReference type="ARBA" id="ARBA00022741"/>
    </source>
</evidence>
<feature type="compositionally biased region" description="Low complexity" evidence="3">
    <location>
        <begin position="7"/>
        <end position="24"/>
    </location>
</feature>
<evidence type="ECO:0000256" key="3">
    <source>
        <dbReference type="SAM" id="MobiDB-lite"/>
    </source>
</evidence>
<dbReference type="CDD" id="cd05387">
    <property type="entry name" value="BY-kinase"/>
    <property type="match status" value="1"/>
</dbReference>
<dbReference type="Proteomes" id="UP000469734">
    <property type="component" value="Unassembled WGS sequence"/>
</dbReference>
<dbReference type="PANTHER" id="PTHR32309:SF13">
    <property type="entry name" value="FERRIC ENTEROBACTIN TRANSPORT PROTEIN FEPE"/>
    <property type="match status" value="1"/>
</dbReference>
<dbReference type="SUPFAM" id="SSF52540">
    <property type="entry name" value="P-loop containing nucleoside triphosphate hydrolases"/>
    <property type="match status" value="1"/>
</dbReference>
<protein>
    <submittedName>
        <fullName evidence="4">Chain length determinant protein tyrosine kinase EpsG</fullName>
    </submittedName>
</protein>
<keyword evidence="2" id="KW-0067">ATP-binding</keyword>
<dbReference type="PANTHER" id="PTHR32309">
    <property type="entry name" value="TYROSINE-PROTEIN KINASE"/>
    <property type="match status" value="1"/>
</dbReference>
<dbReference type="NCBIfam" id="TIGR03029">
    <property type="entry name" value="EpsG"/>
    <property type="match status" value="1"/>
</dbReference>
<gene>
    <name evidence="4" type="primary">epsG</name>
    <name evidence="4" type="ORF">GTP56_18350</name>
</gene>
<reference evidence="4 5" key="1">
    <citation type="submission" date="2019-12" db="EMBL/GenBank/DDBJ databases">
        <title>Novel species isolated from a subtropical stream in China.</title>
        <authorList>
            <person name="Lu H."/>
        </authorList>
    </citation>
    <scope>NUCLEOTIDE SEQUENCE [LARGE SCALE GENOMIC DNA]</scope>
    <source>
        <strain evidence="4 5">FT134W</strain>
    </source>
</reference>
<dbReference type="SUPFAM" id="SSF160246">
    <property type="entry name" value="EspE N-terminal domain-like"/>
    <property type="match status" value="1"/>
</dbReference>
<dbReference type="GO" id="GO:0004713">
    <property type="term" value="F:protein tyrosine kinase activity"/>
    <property type="evidence" value="ECO:0007669"/>
    <property type="project" value="TreeGrafter"/>
</dbReference>